<dbReference type="EMBL" id="CAJPWZ010000155">
    <property type="protein sequence ID" value="CAG2187130.1"/>
    <property type="molecule type" value="Genomic_DNA"/>
</dbReference>
<dbReference type="PROSITE" id="PS50888">
    <property type="entry name" value="BHLH"/>
    <property type="match status" value="1"/>
</dbReference>
<proteinExistence type="predicted"/>
<dbReference type="GO" id="GO:0003677">
    <property type="term" value="F:DNA binding"/>
    <property type="evidence" value="ECO:0007669"/>
    <property type="project" value="InterPro"/>
</dbReference>
<gene>
    <name evidence="5" type="ORF">MEDL_2610</name>
</gene>
<dbReference type="SUPFAM" id="SSF56349">
    <property type="entry name" value="DNA breaking-rejoining enzymes"/>
    <property type="match status" value="1"/>
</dbReference>
<keyword evidence="1" id="KW-0233">DNA recombination</keyword>
<dbReference type="Pfam" id="PF23171">
    <property type="entry name" value="bHLH_HIF1A"/>
    <property type="match status" value="1"/>
</dbReference>
<dbReference type="InterPro" id="IPR043128">
    <property type="entry name" value="Rev_trsase/Diguanyl_cyclase"/>
</dbReference>
<reference evidence="5" key="1">
    <citation type="submission" date="2021-03" db="EMBL/GenBank/DDBJ databases">
        <authorList>
            <person name="Bekaert M."/>
        </authorList>
    </citation>
    <scope>NUCLEOTIDE SEQUENCE</scope>
</reference>
<evidence type="ECO:0000313" key="6">
    <source>
        <dbReference type="Proteomes" id="UP000683360"/>
    </source>
</evidence>
<dbReference type="PROSITE" id="PS50878">
    <property type="entry name" value="RT_POL"/>
    <property type="match status" value="1"/>
</dbReference>
<dbReference type="InterPro" id="IPR036638">
    <property type="entry name" value="HLH_DNA-bd_sf"/>
</dbReference>
<dbReference type="InterPro" id="IPR000477">
    <property type="entry name" value="RT_dom"/>
</dbReference>
<name>A0A8S3PWE0_MYTED</name>
<dbReference type="PANTHER" id="PTHR33050">
    <property type="entry name" value="REVERSE TRANSCRIPTASE DOMAIN-CONTAINING PROTEIN"/>
    <property type="match status" value="1"/>
</dbReference>
<dbReference type="GO" id="GO:0046983">
    <property type="term" value="F:protein dimerization activity"/>
    <property type="evidence" value="ECO:0007669"/>
    <property type="project" value="InterPro"/>
</dbReference>
<dbReference type="Gene3D" id="3.10.10.10">
    <property type="entry name" value="HIV Type 1 Reverse Transcriptase, subunit A, domain 1"/>
    <property type="match status" value="1"/>
</dbReference>
<dbReference type="Proteomes" id="UP000683360">
    <property type="component" value="Unassembled WGS sequence"/>
</dbReference>
<dbReference type="AlphaFoldDB" id="A0A8S3PWE0"/>
<evidence type="ECO:0000256" key="2">
    <source>
        <dbReference type="SAM" id="MobiDB-lite"/>
    </source>
</evidence>
<dbReference type="OrthoDB" id="5870942at2759"/>
<evidence type="ECO:0000256" key="1">
    <source>
        <dbReference type="ARBA" id="ARBA00023172"/>
    </source>
</evidence>
<dbReference type="InterPro" id="IPR052055">
    <property type="entry name" value="Hepadnavirus_pol/RT"/>
</dbReference>
<dbReference type="CDD" id="cd03714">
    <property type="entry name" value="RT_DIRS1"/>
    <property type="match status" value="1"/>
</dbReference>
<feature type="domain" description="Reverse transcriptase" evidence="3">
    <location>
        <begin position="546"/>
        <end position="753"/>
    </location>
</feature>
<dbReference type="GO" id="GO:0015074">
    <property type="term" value="P:DNA integration"/>
    <property type="evidence" value="ECO:0007669"/>
    <property type="project" value="InterPro"/>
</dbReference>
<dbReference type="Pfam" id="PF00078">
    <property type="entry name" value="RVT_1"/>
    <property type="match status" value="1"/>
</dbReference>
<feature type="compositionally biased region" description="Basic and acidic residues" evidence="2">
    <location>
        <begin position="1195"/>
        <end position="1208"/>
    </location>
</feature>
<sequence length="1273" mass="146109">MILSNSKNRSLLDKHYFYFGPQPLESATEYKYLGIVFNNRGKLNIAAENLADKARKAYFALKSKLPYSNCIAVEKWVRLFNSLISPIMTYGSEIWISDFNINLDTADKLPFEKVQNMIMKNILGVHGKASNLALRTELELYPVCFISYKLMFKYYARLTDIEVGNNPKFVLLKSAFIEDKKLYTQKSACWVQSLHKLKKLINFDSLQISHNVFEDSLKNFYKCKILGQLQHIKSNNTGEEITVDNHTNVQKPKDTNEFSAVDAVSLFNTKIDIALDKQRSSIVSELQEKLQVNTDIKGEGIKIQFSFNQERLSNLDRFKNYLSRGSVEEVFELIDSEKKALTHRNKLLRIADRHGWGTVKEYSDNDLTDNSEDASKLRAAIFRASKKRQTPYARNQPTQPSYQRTRPGVFDGMSNNQLFLGSQNYDKTSLQEQTLPATTVTCQGISPSSAPTQPNYNVDNQRPLQSPTQNLSTNSSKVEYSNFILLDEQSEFDNNVCFKSKTVKNSLKNCLEFWRDTLKPSDFILNVIEYGYRLEFVSLPQKTFLRNNKSAFDHSDFTESAIKELLKKDLVSEVFVPPYCVNPLSVSVQQNKKSRLILDLRHVNACIVNRKIKFEGSLEGLFYAKKGNFMLKFDLTSGYHHISIHPDFHTYLGFSWKFNDKTRFFVFSVLPFGLCSAAHIFTKTLRPLVSFWRSQGIKIIMYLDDGWICDDFQSCNSASVHLQNDLKHAGFHVNEEKSQWHPVQSLEWLGFTWNLLEGAIDIPVQKLENLRVKVHNLRFKYFATARELASVVGSIISMRFAYGPICQIFTRQLSMLIASKVFWDAKISLSAEAIDELHFWSQNIDSLSPRVISPWFRLPERIIYTDASDHAGAGILLDESSETFHCMWDDFNKAQSSTFRELKAVELLLKTMGSKLENKFVKLYSDNQNVIRIVQVGNSTRLVSHWKDLEKYKFHPYLSGSVHALPAIVKNARATATNKKVFWFLRFSELANIRMCDLDFQSNFLEIKIPKSKTDLYRRGNSVVIAKTRNELCPVFWLRKYIALAGIIEKSDEFLFTAINFMKISGEYKATNKSKSLSYTRCREILRSALKDIGLDSSLYALHSLRSGGVSAAANNKVPDRLLKVHGRWATDRAKDGYIKDSIEQKLLGTGYFNKMPTCKRLKPLLDEDSSPDIVDDDDDEMMETQGGTKHRKLTRAEKSKNAAKNRRDKEAVEFNNIIEALPFPNEDLEKMDKSSVVKLTTSYLKMLELIDKGRFIFLSITICNLYSLLKCN</sequence>
<dbReference type="GO" id="GO:0006310">
    <property type="term" value="P:DNA recombination"/>
    <property type="evidence" value="ECO:0007669"/>
    <property type="project" value="UniProtKB-KW"/>
</dbReference>
<keyword evidence="6" id="KW-1185">Reference proteome</keyword>
<dbReference type="InterPro" id="IPR011010">
    <property type="entry name" value="DNA_brk_join_enz"/>
</dbReference>
<dbReference type="PANTHER" id="PTHR33050:SF7">
    <property type="entry name" value="RIBONUCLEASE H"/>
    <property type="match status" value="1"/>
</dbReference>
<evidence type="ECO:0008006" key="7">
    <source>
        <dbReference type="Google" id="ProtNLM"/>
    </source>
</evidence>
<evidence type="ECO:0000259" key="4">
    <source>
        <dbReference type="PROSITE" id="PS50888"/>
    </source>
</evidence>
<dbReference type="Gene3D" id="3.30.70.270">
    <property type="match status" value="1"/>
</dbReference>
<dbReference type="SUPFAM" id="SSF56672">
    <property type="entry name" value="DNA/RNA polymerases"/>
    <property type="match status" value="1"/>
</dbReference>
<evidence type="ECO:0000259" key="3">
    <source>
        <dbReference type="PROSITE" id="PS50878"/>
    </source>
</evidence>
<protein>
    <recommendedName>
        <fullName evidence="7">Reverse transcriptase domain-containing protein</fullName>
    </recommendedName>
</protein>
<feature type="region of interest" description="Disordered" evidence="2">
    <location>
        <begin position="1170"/>
        <end position="1208"/>
    </location>
</feature>
<dbReference type="SMART" id="SM00353">
    <property type="entry name" value="HLH"/>
    <property type="match status" value="1"/>
</dbReference>
<dbReference type="InterPro" id="IPR011598">
    <property type="entry name" value="bHLH_dom"/>
</dbReference>
<comment type="caution">
    <text evidence="5">The sequence shown here is derived from an EMBL/GenBank/DDBJ whole genome shotgun (WGS) entry which is preliminary data.</text>
</comment>
<feature type="region of interest" description="Disordered" evidence="2">
    <location>
        <begin position="442"/>
        <end position="473"/>
    </location>
</feature>
<dbReference type="SUPFAM" id="SSF47459">
    <property type="entry name" value="HLH, helix-loop-helix DNA-binding domain"/>
    <property type="match status" value="1"/>
</dbReference>
<feature type="region of interest" description="Disordered" evidence="2">
    <location>
        <begin position="387"/>
        <end position="407"/>
    </location>
</feature>
<dbReference type="InterPro" id="IPR043502">
    <property type="entry name" value="DNA/RNA_pol_sf"/>
</dbReference>
<evidence type="ECO:0000313" key="5">
    <source>
        <dbReference type="EMBL" id="CAG2187130.1"/>
    </source>
</evidence>
<organism evidence="5 6">
    <name type="scientific">Mytilus edulis</name>
    <name type="common">Blue mussel</name>
    <dbReference type="NCBI Taxonomy" id="6550"/>
    <lineage>
        <taxon>Eukaryota</taxon>
        <taxon>Metazoa</taxon>
        <taxon>Spiralia</taxon>
        <taxon>Lophotrochozoa</taxon>
        <taxon>Mollusca</taxon>
        <taxon>Bivalvia</taxon>
        <taxon>Autobranchia</taxon>
        <taxon>Pteriomorphia</taxon>
        <taxon>Mytilida</taxon>
        <taxon>Mytiloidea</taxon>
        <taxon>Mytilidae</taxon>
        <taxon>Mytilinae</taxon>
        <taxon>Mytilus</taxon>
    </lineage>
</organism>
<accession>A0A8S3PWE0</accession>
<feature type="domain" description="BHLH" evidence="4">
    <location>
        <begin position="1195"/>
        <end position="1248"/>
    </location>
</feature>
<feature type="compositionally biased region" description="Polar residues" evidence="2">
    <location>
        <begin position="392"/>
        <end position="404"/>
    </location>
</feature>
<dbReference type="Gene3D" id="1.10.443.10">
    <property type="entry name" value="Intergrase catalytic core"/>
    <property type="match status" value="1"/>
</dbReference>
<feature type="compositionally biased region" description="Acidic residues" evidence="2">
    <location>
        <begin position="1170"/>
        <end position="1183"/>
    </location>
</feature>
<dbReference type="InterPro" id="IPR013762">
    <property type="entry name" value="Integrase-like_cat_sf"/>
</dbReference>